<evidence type="ECO:0000256" key="4">
    <source>
        <dbReference type="ARBA" id="ARBA00023242"/>
    </source>
</evidence>
<dbReference type="GO" id="GO:0051726">
    <property type="term" value="P:regulation of cell cycle"/>
    <property type="evidence" value="ECO:0007669"/>
    <property type="project" value="InterPro"/>
</dbReference>
<dbReference type="GO" id="GO:0004861">
    <property type="term" value="F:cyclin-dependent protein serine/threonine kinase inhibitor activity"/>
    <property type="evidence" value="ECO:0007669"/>
    <property type="project" value="InterPro"/>
</dbReference>
<evidence type="ECO:0000256" key="5">
    <source>
        <dbReference type="ARBA" id="ARBA00023306"/>
    </source>
</evidence>
<dbReference type="AlphaFoldDB" id="A0A0K8TRC4"/>
<proteinExistence type="evidence at transcript level"/>
<keyword evidence="4" id="KW-0539">Nucleus</keyword>
<keyword evidence="5" id="KW-0131">Cell cycle</keyword>
<accession>A0A0K8TRC4</accession>
<evidence type="ECO:0000256" key="1">
    <source>
        <dbReference type="ARBA" id="ARBA00004123"/>
    </source>
</evidence>
<protein>
    <submittedName>
        <fullName evidence="8">Putative cyclin-dependent kinase inhibitor</fullName>
    </submittedName>
</protein>
<comment type="subcellular location">
    <subcellularLocation>
        <location evidence="1">Nucleus</location>
    </subcellularLocation>
</comment>
<keyword evidence="3" id="KW-0649">Protein kinase inhibitor</keyword>
<feature type="compositionally biased region" description="Low complexity" evidence="6">
    <location>
        <begin position="190"/>
        <end position="199"/>
    </location>
</feature>
<sequence length="208" mass="23834">MSTRVLYPVALTDFCPIHRSRPPSAKINVIKKALFGQPDIIQTRESFKEQIESHQKAAAQRWGFDFLNGRPVVGHKQFIWEPLQISEFIPEMYTLSRAAHVREVPSLKATTSEEELLDERAARQNNDSLIKYEESSEDESILFKVPSDDRQTLSGQKSTKRQPKITEYMKERKRLAPTPKKVLPAKRTRSSTSSFQTSSLAKHLRSGH</sequence>
<dbReference type="InterPro" id="IPR003175">
    <property type="entry name" value="CDI_dom"/>
</dbReference>
<dbReference type="Gene3D" id="4.10.365.10">
    <property type="entry name" value="p27"/>
    <property type="match status" value="1"/>
</dbReference>
<name>A0A0K8TRC4_TABBR</name>
<evidence type="ECO:0000313" key="8">
    <source>
        <dbReference type="EMBL" id="JAI16922.1"/>
    </source>
</evidence>
<evidence type="ECO:0000256" key="3">
    <source>
        <dbReference type="ARBA" id="ARBA00023013"/>
    </source>
</evidence>
<evidence type="ECO:0000259" key="7">
    <source>
        <dbReference type="Pfam" id="PF02234"/>
    </source>
</evidence>
<dbReference type="InterPro" id="IPR044898">
    <property type="entry name" value="CDI_dom_sf"/>
</dbReference>
<dbReference type="EMBL" id="GDAI01000681">
    <property type="protein sequence ID" value="JAI16922.1"/>
    <property type="molecule type" value="mRNA"/>
</dbReference>
<evidence type="ECO:0000256" key="6">
    <source>
        <dbReference type="SAM" id="MobiDB-lite"/>
    </source>
</evidence>
<dbReference type="GO" id="GO:0005634">
    <property type="term" value="C:nucleus"/>
    <property type="evidence" value="ECO:0007669"/>
    <property type="project" value="UniProtKB-SubCell"/>
</dbReference>
<organism evidence="8">
    <name type="scientific">Tabanus bromius</name>
    <name type="common">Band-eyed brown horse fly</name>
    <dbReference type="NCBI Taxonomy" id="304241"/>
    <lineage>
        <taxon>Eukaryota</taxon>
        <taxon>Metazoa</taxon>
        <taxon>Ecdysozoa</taxon>
        <taxon>Arthropoda</taxon>
        <taxon>Hexapoda</taxon>
        <taxon>Insecta</taxon>
        <taxon>Pterygota</taxon>
        <taxon>Neoptera</taxon>
        <taxon>Endopterygota</taxon>
        <taxon>Diptera</taxon>
        <taxon>Brachycera</taxon>
        <taxon>Tabanomorpha</taxon>
        <taxon>Tabanoidea</taxon>
        <taxon>Tabanidae</taxon>
        <taxon>Tabanus</taxon>
    </lineage>
</organism>
<evidence type="ECO:0000256" key="2">
    <source>
        <dbReference type="ARBA" id="ARBA00006726"/>
    </source>
</evidence>
<dbReference type="PANTHER" id="PTHR10265:SF45">
    <property type="entry name" value="DACAPO"/>
    <property type="match status" value="1"/>
</dbReference>
<feature type="domain" description="Cyclin-dependent kinase inhibitor" evidence="7">
    <location>
        <begin position="34"/>
        <end position="82"/>
    </location>
</feature>
<reference evidence="8" key="1">
    <citation type="journal article" date="2015" name="Insect Biochem. Mol. Biol.">
        <title>An insight into the sialome of the horse fly, Tabanus bromius.</title>
        <authorList>
            <person name="Ribeiro J.M."/>
            <person name="Kazimirova M."/>
            <person name="Takac P."/>
            <person name="Andersen J.F."/>
            <person name="Francischetti I.M."/>
        </authorList>
    </citation>
    <scope>NUCLEOTIDE SEQUENCE</scope>
</reference>
<dbReference type="PANTHER" id="PTHR10265">
    <property type="entry name" value="CYCLIN-DEPENDENT KINASE INHIBITOR 1"/>
    <property type="match status" value="1"/>
</dbReference>
<dbReference type="Pfam" id="PF02234">
    <property type="entry name" value="CDI"/>
    <property type="match status" value="1"/>
</dbReference>
<feature type="region of interest" description="Disordered" evidence="6">
    <location>
        <begin position="148"/>
        <end position="208"/>
    </location>
</feature>
<comment type="similarity">
    <text evidence="2">Belongs to the CDI family.</text>
</comment>